<dbReference type="PANTHER" id="PTHR46224">
    <property type="entry name" value="ANKYRIN REPEAT FAMILY PROTEIN"/>
    <property type="match status" value="1"/>
</dbReference>
<dbReference type="AlphaFoldDB" id="A0AAV5FI03"/>
<dbReference type="InterPro" id="IPR019734">
    <property type="entry name" value="TPR_rpt"/>
</dbReference>
<keyword evidence="4" id="KW-1185">Reference proteome</keyword>
<keyword evidence="1" id="KW-0802">TPR repeat</keyword>
<dbReference type="InterPro" id="IPR058209">
    <property type="entry name" value="TPR_BSK1_C"/>
</dbReference>
<dbReference type="InterPro" id="IPR011990">
    <property type="entry name" value="TPR-like_helical_dom_sf"/>
</dbReference>
<sequence length="158" mass="17765">MNGIISAVKHVSGKEQIAHLKSQAKEVFAKRDYLKAIYFYTQAIEDKRDATLFASRSLCWLQMGEGNRALLDGQQCKKMRPHWSMAWYREGTLLGLLKNYRGAADAFVQTLKRDPESEMIKKALREDMDALKNGVITDGHGQNLPPDGHATTVDVVVT</sequence>
<evidence type="ECO:0000313" key="3">
    <source>
        <dbReference type="EMBL" id="GJN35394.1"/>
    </source>
</evidence>
<evidence type="ECO:0000259" key="2">
    <source>
        <dbReference type="Pfam" id="PF25575"/>
    </source>
</evidence>
<organism evidence="3 4">
    <name type="scientific">Eleusine coracana subsp. coracana</name>
    <dbReference type="NCBI Taxonomy" id="191504"/>
    <lineage>
        <taxon>Eukaryota</taxon>
        <taxon>Viridiplantae</taxon>
        <taxon>Streptophyta</taxon>
        <taxon>Embryophyta</taxon>
        <taxon>Tracheophyta</taxon>
        <taxon>Spermatophyta</taxon>
        <taxon>Magnoliopsida</taxon>
        <taxon>Liliopsida</taxon>
        <taxon>Poales</taxon>
        <taxon>Poaceae</taxon>
        <taxon>PACMAD clade</taxon>
        <taxon>Chloridoideae</taxon>
        <taxon>Cynodonteae</taxon>
        <taxon>Eleusininae</taxon>
        <taxon>Eleusine</taxon>
    </lineage>
</organism>
<comment type="caution">
    <text evidence="3">The sequence shown here is derived from an EMBL/GenBank/DDBJ whole genome shotgun (WGS) entry which is preliminary data.</text>
</comment>
<dbReference type="PANTHER" id="PTHR46224:SF37">
    <property type="entry name" value="OS12G0600100 PROTEIN"/>
    <property type="match status" value="1"/>
</dbReference>
<dbReference type="EMBL" id="BQKI01000088">
    <property type="protein sequence ID" value="GJN35394.1"/>
    <property type="molecule type" value="Genomic_DNA"/>
</dbReference>
<name>A0AAV5FI03_ELECO</name>
<feature type="domain" description="Serine/threonine-protein kinase BSK1-like TPR repeats" evidence="2">
    <location>
        <begin position="15"/>
        <end position="88"/>
    </location>
</feature>
<protein>
    <recommendedName>
        <fullName evidence="2">Serine/threonine-protein kinase BSK1-like TPR repeats domain-containing protein</fullName>
    </recommendedName>
</protein>
<dbReference type="Proteomes" id="UP001054889">
    <property type="component" value="Unassembled WGS sequence"/>
</dbReference>
<dbReference type="InterPro" id="IPR051616">
    <property type="entry name" value="Cul2-RING_E3_ligase_SR"/>
</dbReference>
<evidence type="ECO:0000256" key="1">
    <source>
        <dbReference type="PROSITE-ProRule" id="PRU00339"/>
    </source>
</evidence>
<dbReference type="PROSITE" id="PS50005">
    <property type="entry name" value="TPR"/>
    <property type="match status" value="1"/>
</dbReference>
<reference evidence="3" key="1">
    <citation type="journal article" date="2018" name="DNA Res.">
        <title>Multiple hybrid de novo genome assembly of finger millet, an orphan allotetraploid crop.</title>
        <authorList>
            <person name="Hatakeyama M."/>
            <person name="Aluri S."/>
            <person name="Balachadran M.T."/>
            <person name="Sivarajan S.R."/>
            <person name="Patrignani A."/>
            <person name="Gruter S."/>
            <person name="Poveda L."/>
            <person name="Shimizu-Inatsugi R."/>
            <person name="Baeten J."/>
            <person name="Francoijs K.J."/>
            <person name="Nataraja K.N."/>
            <person name="Reddy Y.A.N."/>
            <person name="Phadnis S."/>
            <person name="Ravikumar R.L."/>
            <person name="Schlapbach R."/>
            <person name="Sreeman S.M."/>
            <person name="Shimizu K.K."/>
        </authorList>
    </citation>
    <scope>NUCLEOTIDE SEQUENCE</scope>
</reference>
<evidence type="ECO:0000313" key="4">
    <source>
        <dbReference type="Proteomes" id="UP001054889"/>
    </source>
</evidence>
<dbReference type="SUPFAM" id="SSF48452">
    <property type="entry name" value="TPR-like"/>
    <property type="match status" value="1"/>
</dbReference>
<dbReference type="Gene3D" id="1.25.40.10">
    <property type="entry name" value="Tetratricopeptide repeat domain"/>
    <property type="match status" value="1"/>
</dbReference>
<accession>A0AAV5FI03</accession>
<reference evidence="3" key="2">
    <citation type="submission" date="2021-12" db="EMBL/GenBank/DDBJ databases">
        <title>Resequencing data analysis of finger millet.</title>
        <authorList>
            <person name="Hatakeyama M."/>
            <person name="Aluri S."/>
            <person name="Balachadran M.T."/>
            <person name="Sivarajan S.R."/>
            <person name="Poveda L."/>
            <person name="Shimizu-Inatsugi R."/>
            <person name="Schlapbach R."/>
            <person name="Sreeman S.M."/>
            <person name="Shimizu K.K."/>
        </authorList>
    </citation>
    <scope>NUCLEOTIDE SEQUENCE</scope>
</reference>
<dbReference type="Pfam" id="PF25575">
    <property type="entry name" value="TPR_BSK1_C"/>
    <property type="match status" value="1"/>
</dbReference>
<feature type="repeat" description="TPR" evidence="1">
    <location>
        <begin position="84"/>
        <end position="117"/>
    </location>
</feature>
<gene>
    <name evidence="3" type="primary">gb24166</name>
    <name evidence="3" type="ORF">PR202_gb24166</name>
</gene>
<proteinExistence type="predicted"/>